<feature type="domain" description="HTH iclR-type" evidence="4">
    <location>
        <begin position="10"/>
        <end position="78"/>
    </location>
</feature>
<evidence type="ECO:0000313" key="6">
    <source>
        <dbReference type="EMBL" id="MCV3274187.1"/>
    </source>
</evidence>
<dbReference type="Pfam" id="PF09339">
    <property type="entry name" value="HTH_IclR"/>
    <property type="match status" value="1"/>
</dbReference>
<evidence type="ECO:0000256" key="3">
    <source>
        <dbReference type="ARBA" id="ARBA00023163"/>
    </source>
</evidence>
<dbReference type="SUPFAM" id="SSF55781">
    <property type="entry name" value="GAF domain-like"/>
    <property type="match status" value="1"/>
</dbReference>
<dbReference type="PANTHER" id="PTHR30136:SF24">
    <property type="entry name" value="HTH-TYPE TRANSCRIPTIONAL REPRESSOR ALLR"/>
    <property type="match status" value="1"/>
</dbReference>
<dbReference type="InterPro" id="IPR014757">
    <property type="entry name" value="Tscrpt_reg_IclR_C"/>
</dbReference>
<keyword evidence="3" id="KW-0804">Transcription</keyword>
<dbReference type="InterPro" id="IPR036390">
    <property type="entry name" value="WH_DNA-bd_sf"/>
</dbReference>
<dbReference type="InterPro" id="IPR005471">
    <property type="entry name" value="Tscrpt_reg_IclR_N"/>
</dbReference>
<evidence type="ECO:0000256" key="1">
    <source>
        <dbReference type="ARBA" id="ARBA00023015"/>
    </source>
</evidence>
<feature type="domain" description="IclR-ED" evidence="5">
    <location>
        <begin position="72"/>
        <end position="253"/>
    </location>
</feature>
<keyword evidence="2" id="KW-0238">DNA-binding</keyword>
<name>A0ABT3BKT9_9RHOB</name>
<dbReference type="Pfam" id="PF01614">
    <property type="entry name" value="IclR_C"/>
    <property type="match status" value="1"/>
</dbReference>
<keyword evidence="7" id="KW-1185">Reference proteome</keyword>
<dbReference type="PANTHER" id="PTHR30136">
    <property type="entry name" value="HELIX-TURN-HELIX TRANSCRIPTIONAL REGULATOR, ICLR FAMILY"/>
    <property type="match status" value="1"/>
</dbReference>
<dbReference type="SMART" id="SM00346">
    <property type="entry name" value="HTH_ICLR"/>
    <property type="match status" value="1"/>
</dbReference>
<sequence>MTAPKEPKVDSTLAKGLSILEKLAGSNSSMGVTELAKSLDLTKSNTFRLLQSLTALGYVKHNPDKTYAATLKTWQVGRALLDNLNLRELAAPEMKHLSQETGEAIYLAVPENLQVVYIDKLDSPKPIRSWNPIGGSAPLHCVGTGKAILAQNYAALRPQVSGQLTRHTDLSLTNLADLDADVEETLRRGFAYDRGEFRERILSFGAAITLPTGEAIAALGVSLPDVNMPQKGADWLGSLVAHAAQSISAKVGRT</sequence>
<evidence type="ECO:0000259" key="5">
    <source>
        <dbReference type="PROSITE" id="PS51078"/>
    </source>
</evidence>
<dbReference type="PROSITE" id="PS51077">
    <property type="entry name" value="HTH_ICLR"/>
    <property type="match status" value="1"/>
</dbReference>
<dbReference type="Gene3D" id="1.10.10.10">
    <property type="entry name" value="Winged helix-like DNA-binding domain superfamily/Winged helix DNA-binding domain"/>
    <property type="match status" value="1"/>
</dbReference>
<accession>A0ABT3BKT9</accession>
<dbReference type="PROSITE" id="PS51078">
    <property type="entry name" value="ICLR_ED"/>
    <property type="match status" value="1"/>
</dbReference>
<gene>
    <name evidence="6" type="ORF">MUB52_22370</name>
</gene>
<evidence type="ECO:0000256" key="2">
    <source>
        <dbReference type="ARBA" id="ARBA00023125"/>
    </source>
</evidence>
<reference evidence="6 7" key="1">
    <citation type="submission" date="2022-04" db="EMBL/GenBank/DDBJ databases">
        <title>Roseobacter sp. WL0113 is a bacterium isolated from neritic sediment.</title>
        <authorList>
            <person name="Wang L."/>
            <person name="He W."/>
            <person name="Zhang D.-F."/>
        </authorList>
    </citation>
    <scope>NUCLEOTIDE SEQUENCE [LARGE SCALE GENOMIC DNA]</scope>
    <source>
        <strain evidence="6 7">WL0113</strain>
    </source>
</reference>
<evidence type="ECO:0000313" key="7">
    <source>
        <dbReference type="Proteomes" id="UP001208690"/>
    </source>
</evidence>
<dbReference type="InterPro" id="IPR050707">
    <property type="entry name" value="HTH_MetabolicPath_Reg"/>
</dbReference>
<dbReference type="Proteomes" id="UP001208690">
    <property type="component" value="Unassembled WGS sequence"/>
</dbReference>
<organism evidence="6 7">
    <name type="scientific">Roseobacter sinensis</name>
    <dbReference type="NCBI Taxonomy" id="2931391"/>
    <lineage>
        <taxon>Bacteria</taxon>
        <taxon>Pseudomonadati</taxon>
        <taxon>Pseudomonadota</taxon>
        <taxon>Alphaproteobacteria</taxon>
        <taxon>Rhodobacterales</taxon>
        <taxon>Roseobacteraceae</taxon>
        <taxon>Roseobacter</taxon>
    </lineage>
</organism>
<dbReference type="InterPro" id="IPR036388">
    <property type="entry name" value="WH-like_DNA-bd_sf"/>
</dbReference>
<evidence type="ECO:0000259" key="4">
    <source>
        <dbReference type="PROSITE" id="PS51077"/>
    </source>
</evidence>
<proteinExistence type="predicted"/>
<dbReference type="Gene3D" id="3.30.450.40">
    <property type="match status" value="1"/>
</dbReference>
<dbReference type="EMBL" id="JALIEB010000031">
    <property type="protein sequence ID" value="MCV3274187.1"/>
    <property type="molecule type" value="Genomic_DNA"/>
</dbReference>
<dbReference type="InterPro" id="IPR029016">
    <property type="entry name" value="GAF-like_dom_sf"/>
</dbReference>
<dbReference type="SUPFAM" id="SSF46785">
    <property type="entry name" value="Winged helix' DNA-binding domain"/>
    <property type="match status" value="1"/>
</dbReference>
<comment type="caution">
    <text evidence="6">The sequence shown here is derived from an EMBL/GenBank/DDBJ whole genome shotgun (WGS) entry which is preliminary data.</text>
</comment>
<keyword evidence="1" id="KW-0805">Transcription regulation</keyword>
<protein>
    <submittedName>
        <fullName evidence="6">IclR family transcriptional regulator</fullName>
    </submittedName>
</protein>